<protein>
    <submittedName>
        <fullName evidence="1">Uncharacterized protein</fullName>
    </submittedName>
</protein>
<keyword evidence="2" id="KW-1185">Reference proteome</keyword>
<proteinExistence type="predicted"/>
<comment type="caution">
    <text evidence="1">The sequence shown here is derived from an EMBL/GenBank/DDBJ whole genome shotgun (WGS) entry which is preliminary data.</text>
</comment>
<gene>
    <name evidence="1" type="ORF">MERR_LOCUS2145</name>
</gene>
<dbReference type="AlphaFoldDB" id="A0A6D2HJY3"/>
<reference evidence="1" key="1">
    <citation type="submission" date="2020-01" db="EMBL/GenBank/DDBJ databases">
        <authorList>
            <person name="Mishra B."/>
        </authorList>
    </citation>
    <scope>NUCLEOTIDE SEQUENCE [LARGE SCALE GENOMIC DNA]</scope>
</reference>
<organism evidence="1 2">
    <name type="scientific">Microthlaspi erraticum</name>
    <dbReference type="NCBI Taxonomy" id="1685480"/>
    <lineage>
        <taxon>Eukaryota</taxon>
        <taxon>Viridiplantae</taxon>
        <taxon>Streptophyta</taxon>
        <taxon>Embryophyta</taxon>
        <taxon>Tracheophyta</taxon>
        <taxon>Spermatophyta</taxon>
        <taxon>Magnoliopsida</taxon>
        <taxon>eudicotyledons</taxon>
        <taxon>Gunneridae</taxon>
        <taxon>Pentapetalae</taxon>
        <taxon>rosids</taxon>
        <taxon>malvids</taxon>
        <taxon>Brassicales</taxon>
        <taxon>Brassicaceae</taxon>
        <taxon>Coluteocarpeae</taxon>
        <taxon>Microthlaspi</taxon>
    </lineage>
</organism>
<sequence length="92" mass="10550">MDCQAWSSRALIHIDISLDFLGNLKKISIMRSVEIVSEFSSFAFVGEVEEARETDCHCRVSMALWIQDRVKLSNSNNGDRERESLNKFNNPL</sequence>
<evidence type="ECO:0000313" key="2">
    <source>
        <dbReference type="Proteomes" id="UP000467841"/>
    </source>
</evidence>
<accession>A0A6D2HJY3</accession>
<dbReference type="EMBL" id="CACVBM020000133">
    <property type="protein sequence ID" value="CAA7014910.1"/>
    <property type="molecule type" value="Genomic_DNA"/>
</dbReference>
<dbReference type="Proteomes" id="UP000467841">
    <property type="component" value="Unassembled WGS sequence"/>
</dbReference>
<evidence type="ECO:0000313" key="1">
    <source>
        <dbReference type="EMBL" id="CAA7014910.1"/>
    </source>
</evidence>
<name>A0A6D2HJY3_9BRAS</name>